<evidence type="ECO:0000313" key="2">
    <source>
        <dbReference type="EMBL" id="AKV03529.1"/>
    </source>
</evidence>
<proteinExistence type="predicted"/>
<accession>A0A0K1QCQ5</accession>
<reference evidence="2 3" key="1">
    <citation type="submission" date="2015-08" db="EMBL/GenBank/DDBJ databases">
        <authorList>
            <person name="Babu N.S."/>
            <person name="Beckwith C.J."/>
            <person name="Beseler K.G."/>
            <person name="Brison A."/>
            <person name="Carone J.V."/>
            <person name="Caskin T.P."/>
            <person name="Diamond M."/>
            <person name="Durham M.E."/>
            <person name="Foxe J.M."/>
            <person name="Go M."/>
            <person name="Henderson B.A."/>
            <person name="Jones I.B."/>
            <person name="McGettigan J.A."/>
            <person name="Micheletti S.J."/>
            <person name="Nasrallah M.E."/>
            <person name="Ortiz D."/>
            <person name="Piller C.R."/>
            <person name="Privatt S.R."/>
            <person name="Schneider S.L."/>
            <person name="Sharp S."/>
            <person name="Smith T.C."/>
            <person name="Stanton J.D."/>
            <person name="Ullery H.E."/>
            <person name="Wilson R.J."/>
            <person name="Serrano M.G."/>
            <person name="Buck G."/>
            <person name="Lee V."/>
            <person name="Wang Y."/>
            <person name="Carvalho R."/>
            <person name="Voegtly L."/>
            <person name="Shi R."/>
            <person name="Duckworth R."/>
            <person name="Johnson A."/>
            <person name="Loviza R."/>
            <person name="Walstead R."/>
            <person name="Shah Z."/>
            <person name="Kiflezghi M."/>
            <person name="Wade K."/>
            <person name="Ball S.L."/>
            <person name="Bradley K.W."/>
            <person name="Asai D.J."/>
            <person name="Bowman C.A."/>
            <person name="Russell D.A."/>
            <person name="Pope W.H."/>
            <person name="Jacobs-Sera D."/>
            <person name="Hendrix R.W."/>
            <person name="Hatfull G.F."/>
        </authorList>
    </citation>
    <scope>NUCLEOTIDE SEQUENCE [LARGE SCALE GENOMIC DNA]</scope>
    <source>
        <strain evidence="2 3">DSM 27648</strain>
    </source>
</reference>
<dbReference type="EMBL" id="CP012333">
    <property type="protein sequence ID" value="AKV03529.1"/>
    <property type="molecule type" value="Genomic_DNA"/>
</dbReference>
<dbReference type="STRING" id="1391654.AKJ09_10192"/>
<evidence type="ECO:0000313" key="3">
    <source>
        <dbReference type="Proteomes" id="UP000064967"/>
    </source>
</evidence>
<feature type="region of interest" description="Disordered" evidence="1">
    <location>
        <begin position="15"/>
        <end position="41"/>
    </location>
</feature>
<gene>
    <name evidence="2" type="ORF">AKJ09_10192</name>
</gene>
<feature type="compositionally biased region" description="Basic and acidic residues" evidence="1">
    <location>
        <begin position="15"/>
        <end position="28"/>
    </location>
</feature>
<dbReference type="Proteomes" id="UP000064967">
    <property type="component" value="Chromosome"/>
</dbReference>
<keyword evidence="3" id="KW-1185">Reference proteome</keyword>
<protein>
    <submittedName>
        <fullName evidence="2">Uncharacterized protein</fullName>
    </submittedName>
</protein>
<dbReference type="KEGG" id="llu:AKJ09_10192"/>
<evidence type="ECO:0000256" key="1">
    <source>
        <dbReference type="SAM" id="MobiDB-lite"/>
    </source>
</evidence>
<organism evidence="2 3">
    <name type="scientific">Labilithrix luteola</name>
    <dbReference type="NCBI Taxonomy" id="1391654"/>
    <lineage>
        <taxon>Bacteria</taxon>
        <taxon>Pseudomonadati</taxon>
        <taxon>Myxococcota</taxon>
        <taxon>Polyangia</taxon>
        <taxon>Polyangiales</taxon>
        <taxon>Labilitrichaceae</taxon>
        <taxon>Labilithrix</taxon>
    </lineage>
</organism>
<name>A0A0K1QCQ5_9BACT</name>
<sequence>MSPEQIRSLVAVDARSDVWPDARKEPKRSPSPAAGNNPLLL</sequence>
<dbReference type="AlphaFoldDB" id="A0A0K1QCQ5"/>